<dbReference type="Pfam" id="PF12906">
    <property type="entry name" value="RINGv"/>
    <property type="match status" value="1"/>
</dbReference>
<evidence type="ECO:0000256" key="3">
    <source>
        <dbReference type="ARBA" id="ARBA00022833"/>
    </source>
</evidence>
<dbReference type="PANTHER" id="PTHR46158">
    <property type="entry name" value="OS02G0165000 PROTEIN"/>
    <property type="match status" value="1"/>
</dbReference>
<dbReference type="PROSITE" id="PS51292">
    <property type="entry name" value="ZF_RING_CH"/>
    <property type="match status" value="1"/>
</dbReference>
<keyword evidence="3" id="KW-0862">Zinc</keyword>
<evidence type="ECO:0000256" key="4">
    <source>
        <dbReference type="SAM" id="MobiDB-lite"/>
    </source>
</evidence>
<keyword evidence="5" id="KW-1133">Transmembrane helix</keyword>
<keyword evidence="8" id="KW-1185">Reference proteome</keyword>
<feature type="transmembrane region" description="Helical" evidence="5">
    <location>
        <begin position="428"/>
        <end position="451"/>
    </location>
</feature>
<dbReference type="Proteomes" id="UP001603857">
    <property type="component" value="Unassembled WGS sequence"/>
</dbReference>
<comment type="caution">
    <text evidence="7">The sequence shown here is derived from an EMBL/GenBank/DDBJ whole genome shotgun (WGS) entry which is preliminary data.</text>
</comment>
<evidence type="ECO:0000313" key="8">
    <source>
        <dbReference type="Proteomes" id="UP001603857"/>
    </source>
</evidence>
<dbReference type="SMART" id="SM00744">
    <property type="entry name" value="RINGv"/>
    <property type="match status" value="1"/>
</dbReference>
<gene>
    <name evidence="7" type="ORF">Fmac_027648</name>
</gene>
<organism evidence="7 8">
    <name type="scientific">Flemingia macrophylla</name>
    <dbReference type="NCBI Taxonomy" id="520843"/>
    <lineage>
        <taxon>Eukaryota</taxon>
        <taxon>Viridiplantae</taxon>
        <taxon>Streptophyta</taxon>
        <taxon>Embryophyta</taxon>
        <taxon>Tracheophyta</taxon>
        <taxon>Spermatophyta</taxon>
        <taxon>Magnoliopsida</taxon>
        <taxon>eudicotyledons</taxon>
        <taxon>Gunneridae</taxon>
        <taxon>Pentapetalae</taxon>
        <taxon>rosids</taxon>
        <taxon>fabids</taxon>
        <taxon>Fabales</taxon>
        <taxon>Fabaceae</taxon>
        <taxon>Papilionoideae</taxon>
        <taxon>50 kb inversion clade</taxon>
        <taxon>NPAAA clade</taxon>
        <taxon>indigoferoid/millettioid clade</taxon>
        <taxon>Phaseoleae</taxon>
        <taxon>Flemingia</taxon>
    </lineage>
</organism>
<evidence type="ECO:0000313" key="7">
    <source>
        <dbReference type="EMBL" id="KAL2323269.1"/>
    </source>
</evidence>
<dbReference type="EMBL" id="JBGMDY010000009">
    <property type="protein sequence ID" value="KAL2323269.1"/>
    <property type="molecule type" value="Genomic_DNA"/>
</dbReference>
<dbReference type="InterPro" id="IPR011016">
    <property type="entry name" value="Znf_RING-CH"/>
</dbReference>
<accession>A0ABD1LIC6</accession>
<keyword evidence="5" id="KW-0472">Membrane</keyword>
<dbReference type="Gene3D" id="3.30.40.10">
    <property type="entry name" value="Zinc/RING finger domain, C3HC4 (zinc finger)"/>
    <property type="match status" value="1"/>
</dbReference>
<dbReference type="CDD" id="cd16495">
    <property type="entry name" value="RING_CH-C4HC3_MARCH"/>
    <property type="match status" value="1"/>
</dbReference>
<dbReference type="GO" id="GO:0008270">
    <property type="term" value="F:zinc ion binding"/>
    <property type="evidence" value="ECO:0007669"/>
    <property type="project" value="UniProtKB-KW"/>
</dbReference>
<name>A0ABD1LIC6_9FABA</name>
<dbReference type="PANTHER" id="PTHR46158:SF10">
    <property type="entry name" value="RING-CH-TYPE DOMAIN-CONTAINING PROTEIN"/>
    <property type="match status" value="1"/>
</dbReference>
<dbReference type="InterPro" id="IPR013083">
    <property type="entry name" value="Znf_RING/FYVE/PHD"/>
</dbReference>
<feature type="region of interest" description="Disordered" evidence="4">
    <location>
        <begin position="465"/>
        <end position="507"/>
    </location>
</feature>
<feature type="transmembrane region" description="Helical" evidence="5">
    <location>
        <begin position="403"/>
        <end position="422"/>
    </location>
</feature>
<reference evidence="7 8" key="1">
    <citation type="submission" date="2024-08" db="EMBL/GenBank/DDBJ databases">
        <title>Insights into the chromosomal genome structure of Flemingia macrophylla.</title>
        <authorList>
            <person name="Ding Y."/>
            <person name="Zhao Y."/>
            <person name="Bi W."/>
            <person name="Wu M."/>
            <person name="Zhao G."/>
            <person name="Gong Y."/>
            <person name="Li W."/>
            <person name="Zhang P."/>
        </authorList>
    </citation>
    <scope>NUCLEOTIDE SEQUENCE [LARGE SCALE GENOMIC DNA]</scope>
    <source>
        <strain evidence="7">DYQJB</strain>
        <tissue evidence="7">Leaf</tissue>
    </source>
</reference>
<feature type="region of interest" description="Disordered" evidence="4">
    <location>
        <begin position="1"/>
        <end position="86"/>
    </location>
</feature>
<evidence type="ECO:0000256" key="1">
    <source>
        <dbReference type="ARBA" id="ARBA00022723"/>
    </source>
</evidence>
<protein>
    <recommendedName>
        <fullName evidence="6">RING-CH-type domain-containing protein</fullName>
    </recommendedName>
</protein>
<keyword evidence="1" id="KW-0479">Metal-binding</keyword>
<evidence type="ECO:0000256" key="5">
    <source>
        <dbReference type="SAM" id="Phobius"/>
    </source>
</evidence>
<keyword evidence="5" id="KW-0812">Transmembrane</keyword>
<keyword evidence="2" id="KW-0863">Zinc-finger</keyword>
<feature type="transmembrane region" description="Helical" evidence="5">
    <location>
        <begin position="374"/>
        <end position="391"/>
    </location>
</feature>
<evidence type="ECO:0000259" key="6">
    <source>
        <dbReference type="PROSITE" id="PS51292"/>
    </source>
</evidence>
<sequence length="507" mass="55219">MAPEPADSSKDHNSQDHGTTENRDHIPIQKGPASSEITEELPSGRRGTRQNLTLEIPAITPDETREDSVRINMPLTPPPRRVIFSPCPSPVFPRSIESPGPSTSKNKTNIKTFLPKLSIKFRNTSSEVEKAAFLALEGSATAAPKKPFLSRTLSLVTPRGKKTSSLPVTPIAHSNPASVHGGNMVYTATDVEKDLKLPIHRSRSVPVLNKEGSSPVRGMFRIVPATLRLDEKIASTTPMTSPIHDTVENDDGGEDIPEEEAVCRICLVELGEGADTFKLECSCKGELSLAHKECAVKWFTIKGNRTCDVCKQEVQNLPVTLLRIQNGRNILGGGGQQADSQYRVWQDAPILVVINMLAYFCFLEQLLVSSMGSGAIAMSLPFSCILGLLASMTATTMVRRNHVWVYATVQFCLVVLAGHLFFSLVHMQAVLAILLATFTGFGIVMCGASILMEILKWRRRLHAQSSQEQHGSQEAVPPDQSSTVAHQAQVASEQTESNLGESPAQRS</sequence>
<proteinExistence type="predicted"/>
<dbReference type="AlphaFoldDB" id="A0ABD1LIC6"/>
<dbReference type="SUPFAM" id="SSF57850">
    <property type="entry name" value="RING/U-box"/>
    <property type="match status" value="1"/>
</dbReference>
<feature type="domain" description="RING-CH-type" evidence="6">
    <location>
        <begin position="255"/>
        <end position="317"/>
    </location>
</feature>
<feature type="compositionally biased region" description="Polar residues" evidence="4">
    <location>
        <begin position="479"/>
        <end position="507"/>
    </location>
</feature>
<evidence type="ECO:0000256" key="2">
    <source>
        <dbReference type="ARBA" id="ARBA00022771"/>
    </source>
</evidence>
<feature type="compositionally biased region" description="Basic and acidic residues" evidence="4">
    <location>
        <begin position="7"/>
        <end position="27"/>
    </location>
</feature>